<proteinExistence type="predicted"/>
<evidence type="ECO:0000259" key="2">
    <source>
        <dbReference type="Pfam" id="PF12736"/>
    </source>
</evidence>
<feature type="domain" description="CABIT" evidence="2">
    <location>
        <begin position="23"/>
        <end position="207"/>
    </location>
</feature>
<dbReference type="InterPro" id="IPR025946">
    <property type="entry name" value="CABIT_dom"/>
</dbReference>
<gene>
    <name evidence="3" type="ORF">KUTeg_016705</name>
</gene>
<dbReference type="PANTHER" id="PTHR14454:SF11">
    <property type="entry name" value="SERRANO, ISOFORM F"/>
    <property type="match status" value="1"/>
</dbReference>
<keyword evidence="1" id="KW-0597">Phosphoprotein</keyword>
<dbReference type="PANTHER" id="PTHR14454">
    <property type="entry name" value="GRB2-ASSOCIATED AND REGULATOR OF MAPK PROTEIN FAMILY MEMBER"/>
    <property type="match status" value="1"/>
</dbReference>
<dbReference type="EMBL" id="JARBDR010000813">
    <property type="protein sequence ID" value="KAJ8306160.1"/>
    <property type="molecule type" value="Genomic_DNA"/>
</dbReference>
<name>A0ABQ9ERI0_TEGGR</name>
<sequence>MDGKQFWSEETYTLRNVVYDIGLPTVVKVSEGIYNDNEVETFSCGDLIKLDFQKSITKVSAQFLDEQTMSESIVDEFGYHLLKEEILIPLDYRGRVTVMQPQGRKNRFYSVKELANIFPKHVRVDKPIKVYADNRTVKLKTGAILELDRVLPSVGLVCRLDGKDIMLNLKQKGKFTQTASDDTTYSLKEIVDNFPLPQYVKILDKEFQKMATEDLDDVLDEEEDIYEDAITPAKPNVRFN</sequence>
<comment type="caution">
    <text evidence="3">The sequence shown here is derived from an EMBL/GenBank/DDBJ whole genome shotgun (WGS) entry which is preliminary data.</text>
</comment>
<dbReference type="Proteomes" id="UP001217089">
    <property type="component" value="Unassembled WGS sequence"/>
</dbReference>
<protein>
    <recommendedName>
        <fullName evidence="2">CABIT domain-containing protein</fullName>
    </recommendedName>
</protein>
<evidence type="ECO:0000313" key="4">
    <source>
        <dbReference type="Proteomes" id="UP001217089"/>
    </source>
</evidence>
<evidence type="ECO:0000256" key="1">
    <source>
        <dbReference type="ARBA" id="ARBA00022553"/>
    </source>
</evidence>
<reference evidence="3 4" key="1">
    <citation type="submission" date="2022-12" db="EMBL/GenBank/DDBJ databases">
        <title>Chromosome-level genome of Tegillarca granosa.</title>
        <authorList>
            <person name="Kim J."/>
        </authorList>
    </citation>
    <scope>NUCLEOTIDE SEQUENCE [LARGE SCALE GENOMIC DNA]</scope>
    <source>
        <strain evidence="3">Teg-2019</strain>
        <tissue evidence="3">Adductor muscle</tissue>
    </source>
</reference>
<dbReference type="Pfam" id="PF12736">
    <property type="entry name" value="CABIT"/>
    <property type="match status" value="1"/>
</dbReference>
<dbReference type="InterPro" id="IPR052281">
    <property type="entry name" value="GAREM"/>
</dbReference>
<organism evidence="3 4">
    <name type="scientific">Tegillarca granosa</name>
    <name type="common">Malaysian cockle</name>
    <name type="synonym">Anadara granosa</name>
    <dbReference type="NCBI Taxonomy" id="220873"/>
    <lineage>
        <taxon>Eukaryota</taxon>
        <taxon>Metazoa</taxon>
        <taxon>Spiralia</taxon>
        <taxon>Lophotrochozoa</taxon>
        <taxon>Mollusca</taxon>
        <taxon>Bivalvia</taxon>
        <taxon>Autobranchia</taxon>
        <taxon>Pteriomorphia</taxon>
        <taxon>Arcoida</taxon>
        <taxon>Arcoidea</taxon>
        <taxon>Arcidae</taxon>
        <taxon>Tegillarca</taxon>
    </lineage>
</organism>
<keyword evidence="4" id="KW-1185">Reference proteome</keyword>
<accession>A0ABQ9ERI0</accession>
<evidence type="ECO:0000313" key="3">
    <source>
        <dbReference type="EMBL" id="KAJ8306160.1"/>
    </source>
</evidence>